<accession>A0ABV9TGQ8</accession>
<reference evidence="4" key="1">
    <citation type="journal article" date="2019" name="Int. J. Syst. Evol. Microbiol.">
        <title>The Global Catalogue of Microorganisms (GCM) 10K type strain sequencing project: providing services to taxonomists for standard genome sequencing and annotation.</title>
        <authorList>
            <consortium name="The Broad Institute Genomics Platform"/>
            <consortium name="The Broad Institute Genome Sequencing Center for Infectious Disease"/>
            <person name="Wu L."/>
            <person name="Ma J."/>
        </authorList>
    </citation>
    <scope>NUCLEOTIDE SEQUENCE [LARGE SCALE GENOMIC DNA]</scope>
    <source>
        <strain evidence="4">CGMCC 4.6946</strain>
    </source>
</reference>
<comment type="caution">
    <text evidence="3">The sequence shown here is derived from an EMBL/GenBank/DDBJ whole genome shotgun (WGS) entry which is preliminary data.</text>
</comment>
<feature type="domain" description="XdhC Rossmann" evidence="2">
    <location>
        <begin position="109"/>
        <end position="257"/>
    </location>
</feature>
<dbReference type="InterPro" id="IPR027051">
    <property type="entry name" value="XdhC_Rossmann_dom"/>
</dbReference>
<dbReference type="Pfam" id="PF02625">
    <property type="entry name" value="XdhC_CoxI"/>
    <property type="match status" value="1"/>
</dbReference>
<evidence type="ECO:0000313" key="4">
    <source>
        <dbReference type="Proteomes" id="UP001595797"/>
    </source>
</evidence>
<evidence type="ECO:0000259" key="1">
    <source>
        <dbReference type="Pfam" id="PF02625"/>
    </source>
</evidence>
<dbReference type="Pfam" id="PF13478">
    <property type="entry name" value="XdhC_C"/>
    <property type="match status" value="1"/>
</dbReference>
<gene>
    <name evidence="3" type="primary">xdhC</name>
    <name evidence="3" type="ORF">ACFPCS_03380</name>
</gene>
<feature type="domain" description="XdhC- CoxI" evidence="1">
    <location>
        <begin position="11"/>
        <end position="76"/>
    </location>
</feature>
<dbReference type="InterPro" id="IPR036291">
    <property type="entry name" value="NAD(P)-bd_dom_sf"/>
</dbReference>
<organism evidence="3 4">
    <name type="scientific">Kocuria oceani</name>
    <dbReference type="NCBI Taxonomy" id="988827"/>
    <lineage>
        <taxon>Bacteria</taxon>
        <taxon>Bacillati</taxon>
        <taxon>Actinomycetota</taxon>
        <taxon>Actinomycetes</taxon>
        <taxon>Micrococcales</taxon>
        <taxon>Micrococcaceae</taxon>
        <taxon>Kocuria</taxon>
    </lineage>
</organism>
<name>A0ABV9TGQ8_9MICC</name>
<dbReference type="SUPFAM" id="SSF51735">
    <property type="entry name" value="NAD(P)-binding Rossmann-fold domains"/>
    <property type="match status" value="1"/>
</dbReference>
<evidence type="ECO:0000259" key="2">
    <source>
        <dbReference type="Pfam" id="PF13478"/>
    </source>
</evidence>
<dbReference type="PANTHER" id="PTHR30388">
    <property type="entry name" value="ALDEHYDE OXIDOREDUCTASE MOLYBDENUM COFACTOR ASSEMBLY PROTEIN"/>
    <property type="match status" value="1"/>
</dbReference>
<dbReference type="InterPro" id="IPR014308">
    <property type="entry name" value="Xanthine_DH_XdhC"/>
</dbReference>
<protein>
    <submittedName>
        <fullName evidence="3">Xanthine dehydrogenase accessory protein XdhC</fullName>
    </submittedName>
</protein>
<dbReference type="InterPro" id="IPR003777">
    <property type="entry name" value="XdhC_CoxI"/>
</dbReference>
<proteinExistence type="predicted"/>
<dbReference type="PANTHER" id="PTHR30388:SF6">
    <property type="entry name" value="XANTHINE DEHYDROGENASE SUBUNIT A-RELATED"/>
    <property type="match status" value="1"/>
</dbReference>
<dbReference type="RefSeq" id="WP_277551697.1">
    <property type="nucleotide sequence ID" value="NZ_JARAMH010000012.1"/>
</dbReference>
<sequence length="283" mass="29218">MDWLDALQHLRAAGAPGVLATVTEVRGHAPREAGAKMVVAETATWDTVGGGNLEATVVERARVLLAGGATVPETLTFSLNEHAAVEHGRQCCGGVVSVLLEPQGARPAVAVFGVGHVGHELARVLSRLPLHLHLVDSREGQLDAARLADVTDGTAQVHLHHSPVPEHVLAGLPAGAHVLIMSHDHAEDFVLCDAALRRADLGTVGLIGSRAKWARFRQRLRAEGHPESAVDGITCPIGLPDIPGKAPAVIAISVAAGLLRDLAGSPAAAPPGLGRPAEAVEAV</sequence>
<dbReference type="Proteomes" id="UP001595797">
    <property type="component" value="Unassembled WGS sequence"/>
</dbReference>
<dbReference type="Gene3D" id="3.40.50.720">
    <property type="entry name" value="NAD(P)-binding Rossmann-like Domain"/>
    <property type="match status" value="1"/>
</dbReference>
<evidence type="ECO:0000313" key="3">
    <source>
        <dbReference type="EMBL" id="MFC4902605.1"/>
    </source>
</evidence>
<dbReference type="NCBIfam" id="TIGR02964">
    <property type="entry name" value="xanthine_xdhC"/>
    <property type="match status" value="1"/>
</dbReference>
<dbReference type="EMBL" id="JBHSIW010000005">
    <property type="protein sequence ID" value="MFC4902605.1"/>
    <property type="molecule type" value="Genomic_DNA"/>
</dbReference>
<keyword evidence="4" id="KW-1185">Reference proteome</keyword>
<dbReference type="InterPro" id="IPR052698">
    <property type="entry name" value="MoCofactor_Util/Proc"/>
</dbReference>